<evidence type="ECO:0000259" key="2">
    <source>
        <dbReference type="Pfam" id="PF00582"/>
    </source>
</evidence>
<protein>
    <recommendedName>
        <fullName evidence="2">UspA domain-containing protein</fullName>
    </recommendedName>
</protein>
<feature type="domain" description="UspA" evidence="2">
    <location>
        <begin position="356"/>
        <end position="502"/>
    </location>
</feature>
<dbReference type="AlphaFoldDB" id="A0A4S4LF10"/>
<dbReference type="PANTHER" id="PTHR46100:SF4">
    <property type="entry name" value="USPA DOMAIN-CONTAINING PROTEIN"/>
    <property type="match status" value="1"/>
</dbReference>
<gene>
    <name evidence="3" type="ORF">EW145_g1313</name>
</gene>
<dbReference type="Proteomes" id="UP000308199">
    <property type="component" value="Unassembled WGS sequence"/>
</dbReference>
<dbReference type="CDD" id="cd23659">
    <property type="entry name" value="USP_At3g01520-like"/>
    <property type="match status" value="1"/>
</dbReference>
<organism evidence="3 4">
    <name type="scientific">Phellinidium pouzarii</name>
    <dbReference type="NCBI Taxonomy" id="167371"/>
    <lineage>
        <taxon>Eukaryota</taxon>
        <taxon>Fungi</taxon>
        <taxon>Dikarya</taxon>
        <taxon>Basidiomycota</taxon>
        <taxon>Agaricomycotina</taxon>
        <taxon>Agaricomycetes</taxon>
        <taxon>Hymenochaetales</taxon>
        <taxon>Hymenochaetaceae</taxon>
        <taxon>Phellinidium</taxon>
    </lineage>
</organism>
<evidence type="ECO:0000313" key="4">
    <source>
        <dbReference type="Proteomes" id="UP000308199"/>
    </source>
</evidence>
<feature type="compositionally biased region" description="Basic and acidic residues" evidence="1">
    <location>
        <begin position="134"/>
        <end position="152"/>
    </location>
</feature>
<feature type="compositionally biased region" description="Polar residues" evidence="1">
    <location>
        <begin position="113"/>
        <end position="133"/>
    </location>
</feature>
<name>A0A4S4LF10_9AGAM</name>
<proteinExistence type="predicted"/>
<dbReference type="Pfam" id="PF00582">
    <property type="entry name" value="Usp"/>
    <property type="match status" value="1"/>
</dbReference>
<sequence length="585" mass="64786">MSTDRHQSSSAASRKLGWMSKSKYTTSKDKDSHWMLPSPPEGREATGYTLGLSIGGGLPFARSSSSSALSGSHPSAYSADRPSFPSRRSSTSSVMTKQQLDEEASKIILSALDRTSSTSTQDAPGRLSSTFSRNTDDKERGRSRMQEADRPRSASVITRNSADEAEPGVISRARSTSPFLRKRARGRDPSPSVEALKLSQSDVESDIEGPPSRASIRPRNAFTQSSTTSDDDSADEADDDGASEESWSDNDMFDSITEQNTEQNSLITTETLEHDTLDAPDPLGEGVNIVVPPEPYFPSTLNARERRNNPRRKKSTRHVSLPLTTSRTVFMRDRCTITLTQGDPTHALELNARRSRRYVVASDLSEESRYAVEWGIGTVLKDGDEMILVSVNENEAKVDPPNPNPSDRVSKLRNQQERQGLAYILVRQVIGLLQRTKLHVTVACQAWHAKNSRHMLLDIVDHIEPTMLIVGSRGLGQLKGILLGSTSHYLVQKCSVPVMVARRRLKRPARRSAHLSPHRARVSLAEAAGVERTTPKVDRDVEDMRNELERDDERRENQGTEDFEDDVDTEHEGDALQIGQKVAGY</sequence>
<reference evidence="3 4" key="1">
    <citation type="submission" date="2019-02" db="EMBL/GenBank/DDBJ databases">
        <title>Genome sequencing of the rare red list fungi Phellinidium pouzarii.</title>
        <authorList>
            <person name="Buettner E."/>
            <person name="Kellner H."/>
        </authorList>
    </citation>
    <scope>NUCLEOTIDE SEQUENCE [LARGE SCALE GENOMIC DNA]</scope>
    <source>
        <strain evidence="3 4">DSM 108285</strain>
    </source>
</reference>
<feature type="region of interest" description="Disordered" evidence="1">
    <location>
        <begin position="1"/>
        <end position="251"/>
    </location>
</feature>
<dbReference type="Gene3D" id="3.40.50.620">
    <property type="entry name" value="HUPs"/>
    <property type="match status" value="1"/>
</dbReference>
<feature type="compositionally biased region" description="Acidic residues" evidence="1">
    <location>
        <begin position="229"/>
        <end position="251"/>
    </location>
</feature>
<dbReference type="InterPro" id="IPR006016">
    <property type="entry name" value="UspA"/>
</dbReference>
<feature type="compositionally biased region" description="Low complexity" evidence="1">
    <location>
        <begin position="61"/>
        <end position="93"/>
    </location>
</feature>
<dbReference type="InterPro" id="IPR006015">
    <property type="entry name" value="Universal_stress_UspA"/>
</dbReference>
<evidence type="ECO:0000313" key="3">
    <source>
        <dbReference type="EMBL" id="THH10462.1"/>
    </source>
</evidence>
<dbReference type="PANTHER" id="PTHR46100">
    <property type="entry name" value="IMP2'P"/>
    <property type="match status" value="1"/>
</dbReference>
<evidence type="ECO:0000256" key="1">
    <source>
        <dbReference type="SAM" id="MobiDB-lite"/>
    </source>
</evidence>
<feature type="region of interest" description="Disordered" evidence="1">
    <location>
        <begin position="525"/>
        <end position="585"/>
    </location>
</feature>
<dbReference type="SUPFAM" id="SSF52402">
    <property type="entry name" value="Adenine nucleotide alpha hydrolases-like"/>
    <property type="match status" value="1"/>
</dbReference>
<dbReference type="PRINTS" id="PR01438">
    <property type="entry name" value="UNVRSLSTRESS"/>
</dbReference>
<feature type="compositionally biased region" description="Acidic residues" evidence="1">
    <location>
        <begin position="559"/>
        <end position="571"/>
    </location>
</feature>
<dbReference type="OrthoDB" id="992776at2759"/>
<comment type="caution">
    <text evidence="3">The sequence shown here is derived from an EMBL/GenBank/DDBJ whole genome shotgun (WGS) entry which is preliminary data.</text>
</comment>
<feature type="compositionally biased region" description="Basic and acidic residues" evidence="1">
    <location>
        <begin position="533"/>
        <end position="558"/>
    </location>
</feature>
<dbReference type="EMBL" id="SGPK01000035">
    <property type="protein sequence ID" value="THH10462.1"/>
    <property type="molecule type" value="Genomic_DNA"/>
</dbReference>
<feature type="region of interest" description="Disordered" evidence="1">
    <location>
        <begin position="298"/>
        <end position="318"/>
    </location>
</feature>
<dbReference type="InterPro" id="IPR014729">
    <property type="entry name" value="Rossmann-like_a/b/a_fold"/>
</dbReference>
<accession>A0A4S4LF10</accession>
<keyword evidence="4" id="KW-1185">Reference proteome</keyword>